<dbReference type="AlphaFoldDB" id="A0A8G1RRI5"/>
<dbReference type="PANTHER" id="PTHR42695:SF6">
    <property type="entry name" value="GLUTAMINE AMIDOTRANSFERASE DOMAIN-CONTAINING PROTEIN"/>
    <property type="match status" value="1"/>
</dbReference>
<evidence type="ECO:0008006" key="3">
    <source>
        <dbReference type="Google" id="ProtNLM"/>
    </source>
</evidence>
<evidence type="ECO:0000313" key="2">
    <source>
        <dbReference type="Proteomes" id="UP000249789"/>
    </source>
</evidence>
<dbReference type="Proteomes" id="UP000249789">
    <property type="component" value="Unassembled WGS sequence"/>
</dbReference>
<dbReference type="EMBL" id="KZ824638">
    <property type="protein sequence ID" value="RAK78155.1"/>
    <property type="molecule type" value="Genomic_DNA"/>
</dbReference>
<dbReference type="Gene3D" id="3.40.50.880">
    <property type="match status" value="1"/>
</dbReference>
<gene>
    <name evidence="1" type="ORF">BO72DRAFT_375776</name>
</gene>
<keyword evidence="2" id="KW-1185">Reference proteome</keyword>
<reference evidence="1 2" key="1">
    <citation type="submission" date="2018-02" db="EMBL/GenBank/DDBJ databases">
        <title>The genomes of Aspergillus section Nigri reveals drivers in fungal speciation.</title>
        <authorList>
            <consortium name="DOE Joint Genome Institute"/>
            <person name="Vesth T.C."/>
            <person name="Nybo J."/>
            <person name="Theobald S."/>
            <person name="Brandl J."/>
            <person name="Frisvad J.C."/>
            <person name="Nielsen K.F."/>
            <person name="Lyhne E.K."/>
            <person name="Kogle M.E."/>
            <person name="Kuo A."/>
            <person name="Riley R."/>
            <person name="Clum A."/>
            <person name="Nolan M."/>
            <person name="Lipzen A."/>
            <person name="Salamov A."/>
            <person name="Henrissat B."/>
            <person name="Wiebenga A."/>
            <person name="De vries R.P."/>
            <person name="Grigoriev I.V."/>
            <person name="Mortensen U.H."/>
            <person name="Andersen M.R."/>
            <person name="Baker S.E."/>
        </authorList>
    </citation>
    <scope>NUCLEOTIDE SEQUENCE [LARGE SCALE GENOMIC DNA]</scope>
    <source>
        <strain evidence="1 2">CBS 313.89</strain>
    </source>
</reference>
<dbReference type="RefSeq" id="XP_040802165.1">
    <property type="nucleotide sequence ID" value="XM_040941190.1"/>
</dbReference>
<dbReference type="SUPFAM" id="SSF52317">
    <property type="entry name" value="Class I glutamine amidotransferase-like"/>
    <property type="match status" value="1"/>
</dbReference>
<sequence length="372" mass="39973">MPPKQHIHIALLDTDLPVPTIYAHRGLYSTQFRHLLRAAAATINPAYELHTTAFDVVGGHLPAYASLSQHSSTPNPGASTASTSNLAAEDTALNPLSIPITAILITGSAAAAYDPTKPWIAALTTFLQTVHSQYQGVRLFGSCFGHQILARALLELQGAAGQQPYVRVEPAPHGKEVGLKSVVLTPEFTGAFPGAFPGAFASPHSRNVPPDGQDATDADGRWRWRWNIQMIHGDHVRVCRPLPAGWCVVGASAECAVQGLYRPGRVLTYQGHFEFDAEVNRETCLEFGRREGWKAEDVERWVQAIGADGEGSDAVGAAGVVVRFFAGEDEHGDDIALVRGGVGVLGEGKGKDGTEKTGWGWNWFKLLGWKDG</sequence>
<dbReference type="OrthoDB" id="1669814at2759"/>
<name>A0A8G1RRI5_9EURO</name>
<proteinExistence type="predicted"/>
<dbReference type="InterPro" id="IPR029062">
    <property type="entry name" value="Class_I_gatase-like"/>
</dbReference>
<dbReference type="PANTHER" id="PTHR42695">
    <property type="entry name" value="GLUTAMINE AMIDOTRANSFERASE YLR126C-RELATED"/>
    <property type="match status" value="1"/>
</dbReference>
<dbReference type="InterPro" id="IPR044992">
    <property type="entry name" value="ChyE-like"/>
</dbReference>
<dbReference type="VEuPathDB" id="FungiDB:BO72DRAFT_375776"/>
<evidence type="ECO:0000313" key="1">
    <source>
        <dbReference type="EMBL" id="RAK78155.1"/>
    </source>
</evidence>
<dbReference type="GO" id="GO:0005829">
    <property type="term" value="C:cytosol"/>
    <property type="evidence" value="ECO:0007669"/>
    <property type="project" value="TreeGrafter"/>
</dbReference>
<dbReference type="GeneID" id="63858523"/>
<dbReference type="GO" id="GO:0005634">
    <property type="term" value="C:nucleus"/>
    <property type="evidence" value="ECO:0007669"/>
    <property type="project" value="TreeGrafter"/>
</dbReference>
<organism evidence="1 2">
    <name type="scientific">Aspergillus fijiensis CBS 313.89</name>
    <dbReference type="NCBI Taxonomy" id="1448319"/>
    <lineage>
        <taxon>Eukaryota</taxon>
        <taxon>Fungi</taxon>
        <taxon>Dikarya</taxon>
        <taxon>Ascomycota</taxon>
        <taxon>Pezizomycotina</taxon>
        <taxon>Eurotiomycetes</taxon>
        <taxon>Eurotiomycetidae</taxon>
        <taxon>Eurotiales</taxon>
        <taxon>Aspergillaceae</taxon>
        <taxon>Aspergillus</taxon>
    </lineage>
</organism>
<protein>
    <recommendedName>
        <fullName evidence="3">Class I glutamine amidotransferase-like protein</fullName>
    </recommendedName>
</protein>
<accession>A0A8G1RRI5</accession>